<keyword evidence="7" id="KW-0539">Nucleus</keyword>
<evidence type="ECO:0000256" key="7">
    <source>
        <dbReference type="ARBA" id="ARBA00023242"/>
    </source>
</evidence>
<evidence type="ECO:0000256" key="2">
    <source>
        <dbReference type="ARBA" id="ARBA00022517"/>
    </source>
</evidence>
<dbReference type="GO" id="GO:0000466">
    <property type="term" value="P:maturation of 5.8S rRNA from tricistronic rRNA transcript (SSU-rRNA, 5.8S rRNA, LSU-rRNA)"/>
    <property type="evidence" value="ECO:0007669"/>
    <property type="project" value="TreeGrafter"/>
</dbReference>
<dbReference type="FunFam" id="3.40.50.150:FF:000004">
    <property type="entry name" value="AdoMet-dependent rRNA methyltransferase SPB1"/>
    <property type="match status" value="1"/>
</dbReference>
<accession>A0A814DU49</accession>
<dbReference type="GO" id="GO:0016435">
    <property type="term" value="F:rRNA (guanine) methyltransferase activity"/>
    <property type="evidence" value="ECO:0007669"/>
    <property type="project" value="TreeGrafter"/>
</dbReference>
<dbReference type="GO" id="GO:0008650">
    <property type="term" value="F:rRNA (uridine-2'-O-)-methyltransferase activity"/>
    <property type="evidence" value="ECO:0007669"/>
    <property type="project" value="TreeGrafter"/>
</dbReference>
<evidence type="ECO:0000256" key="5">
    <source>
        <dbReference type="ARBA" id="ARBA00022679"/>
    </source>
</evidence>
<dbReference type="SUPFAM" id="SSF53335">
    <property type="entry name" value="S-adenosyl-L-methionine-dependent methyltransferases"/>
    <property type="match status" value="1"/>
</dbReference>
<evidence type="ECO:0000256" key="3">
    <source>
        <dbReference type="ARBA" id="ARBA00022552"/>
    </source>
</evidence>
<evidence type="ECO:0000256" key="4">
    <source>
        <dbReference type="ARBA" id="ARBA00022603"/>
    </source>
</evidence>
<name>A0A814DU49_9BILA</name>
<organism evidence="9 10">
    <name type="scientific">Rotaria sordida</name>
    <dbReference type="NCBI Taxonomy" id="392033"/>
    <lineage>
        <taxon>Eukaryota</taxon>
        <taxon>Metazoa</taxon>
        <taxon>Spiralia</taxon>
        <taxon>Gnathifera</taxon>
        <taxon>Rotifera</taxon>
        <taxon>Eurotatoria</taxon>
        <taxon>Bdelloidea</taxon>
        <taxon>Philodinida</taxon>
        <taxon>Philodinidae</taxon>
        <taxon>Rotaria</taxon>
    </lineage>
</organism>
<dbReference type="GO" id="GO:0005730">
    <property type="term" value="C:nucleolus"/>
    <property type="evidence" value="ECO:0007669"/>
    <property type="project" value="UniProtKB-SubCell"/>
</dbReference>
<evidence type="ECO:0000256" key="1">
    <source>
        <dbReference type="ARBA" id="ARBA00004604"/>
    </source>
</evidence>
<dbReference type="InterPro" id="IPR050082">
    <property type="entry name" value="RNA_methyltr_RlmE"/>
</dbReference>
<proteinExistence type="inferred from homology"/>
<gene>
    <name evidence="9" type="ORF">SEV965_LOCUS8625</name>
</gene>
<keyword evidence="3" id="KW-0698">rRNA processing</keyword>
<dbReference type="PANTHER" id="PTHR10920:SF13">
    <property type="entry name" value="PRE-RRNA 2'-O-RIBOSE RNA METHYLTRANSFERASE FTSJ3"/>
    <property type="match status" value="1"/>
</dbReference>
<dbReference type="EMBL" id="CAJNOU010000322">
    <property type="protein sequence ID" value="CAF0958305.1"/>
    <property type="molecule type" value="Genomic_DNA"/>
</dbReference>
<keyword evidence="4" id="KW-0489">Methyltransferase</keyword>
<protein>
    <recommendedName>
        <fullName evidence="8">Ribosomal RNA methyltransferase FtsJ domain-containing protein</fullName>
    </recommendedName>
</protein>
<dbReference type="HAMAP" id="MF_01547">
    <property type="entry name" value="RNA_methyltr_E"/>
    <property type="match status" value="1"/>
</dbReference>
<dbReference type="GO" id="GO:0030687">
    <property type="term" value="C:preribosome, large subunit precursor"/>
    <property type="evidence" value="ECO:0007669"/>
    <property type="project" value="TreeGrafter"/>
</dbReference>
<dbReference type="AlphaFoldDB" id="A0A814DU49"/>
<sequence>MGKKAKTGKLRRDKFYHLAKESGFRSRAAFKLLQLNREHRFLENARVLIDLCAAPGGWLQVAGKHMPVSSLIIGVDLAPIKPIPHTITYQEDITSEKCRQLLKKDLGTFKADVILHDGAPNVGKSWIHDAYQQNVLTLNALKLATEFLRKGGTFVTKLFRSKDYYSLLWVFQQMFKRVDSTKPQKSPLEKRNWSCIALCEIINSPDVYKKHSHDIWTIQDPNLICTRFIFFFSSGTIHSQLRVDSEPEASKIRELILTLNNIAC</sequence>
<dbReference type="Gene3D" id="3.40.50.150">
    <property type="entry name" value="Vaccinia Virus protein VP39"/>
    <property type="match status" value="1"/>
</dbReference>
<evidence type="ECO:0000313" key="10">
    <source>
        <dbReference type="Proteomes" id="UP000663889"/>
    </source>
</evidence>
<dbReference type="InterPro" id="IPR002877">
    <property type="entry name" value="RNA_MeTrfase_FtsJ_dom"/>
</dbReference>
<keyword evidence="5" id="KW-0808">Transferase</keyword>
<dbReference type="InterPro" id="IPR029063">
    <property type="entry name" value="SAM-dependent_MTases_sf"/>
</dbReference>
<evidence type="ECO:0000256" key="6">
    <source>
        <dbReference type="ARBA" id="ARBA00022691"/>
    </source>
</evidence>
<reference evidence="9" key="1">
    <citation type="submission" date="2021-02" db="EMBL/GenBank/DDBJ databases">
        <authorList>
            <person name="Nowell W R."/>
        </authorList>
    </citation>
    <scope>NUCLEOTIDE SEQUENCE</scope>
</reference>
<dbReference type="InterPro" id="IPR015507">
    <property type="entry name" value="rRNA-MeTfrase_E"/>
</dbReference>
<evidence type="ECO:0000313" key="9">
    <source>
        <dbReference type="EMBL" id="CAF0958305.1"/>
    </source>
</evidence>
<dbReference type="PANTHER" id="PTHR10920">
    <property type="entry name" value="RIBOSOMAL RNA METHYLTRANSFERASE"/>
    <property type="match status" value="1"/>
</dbReference>
<feature type="domain" description="Ribosomal RNA methyltransferase FtsJ" evidence="8">
    <location>
        <begin position="24"/>
        <end position="186"/>
    </location>
</feature>
<evidence type="ECO:0000259" key="8">
    <source>
        <dbReference type="Pfam" id="PF01728"/>
    </source>
</evidence>
<dbReference type="Pfam" id="PF01728">
    <property type="entry name" value="FtsJ"/>
    <property type="match status" value="1"/>
</dbReference>
<comment type="subcellular location">
    <subcellularLocation>
        <location evidence="1">Nucleus</location>
        <location evidence="1">Nucleolus</location>
    </subcellularLocation>
</comment>
<keyword evidence="6" id="KW-0949">S-adenosyl-L-methionine</keyword>
<dbReference type="Proteomes" id="UP000663889">
    <property type="component" value="Unassembled WGS sequence"/>
</dbReference>
<comment type="caution">
    <text evidence="9">The sequence shown here is derived from an EMBL/GenBank/DDBJ whole genome shotgun (WGS) entry which is preliminary data.</text>
</comment>
<dbReference type="GO" id="GO:0000463">
    <property type="term" value="P:maturation of LSU-rRNA from tricistronic rRNA transcript (SSU-rRNA, 5.8S rRNA, LSU-rRNA)"/>
    <property type="evidence" value="ECO:0007669"/>
    <property type="project" value="TreeGrafter"/>
</dbReference>
<keyword evidence="2" id="KW-0690">Ribosome biogenesis</keyword>